<dbReference type="AlphaFoldDB" id="A0A7J7BZW0"/>
<accession>A0A7J7BZW0</accession>
<feature type="region of interest" description="Disordered" evidence="3">
    <location>
        <begin position="42"/>
        <end position="158"/>
    </location>
</feature>
<dbReference type="InParanoid" id="A0A7J7BZW0"/>
<dbReference type="PANTHER" id="PTHR31471">
    <property type="entry name" value="OS02G0116800 PROTEIN"/>
    <property type="match status" value="1"/>
</dbReference>
<reference evidence="5 6" key="1">
    <citation type="journal article" date="2020" name="Nat. Commun.">
        <title>Genome of Tripterygium wilfordii and identification of cytochrome P450 involved in triptolide biosynthesis.</title>
        <authorList>
            <person name="Tu L."/>
            <person name="Su P."/>
            <person name="Zhang Z."/>
            <person name="Gao L."/>
            <person name="Wang J."/>
            <person name="Hu T."/>
            <person name="Zhou J."/>
            <person name="Zhang Y."/>
            <person name="Zhao Y."/>
            <person name="Liu Y."/>
            <person name="Song Y."/>
            <person name="Tong Y."/>
            <person name="Lu Y."/>
            <person name="Yang J."/>
            <person name="Xu C."/>
            <person name="Jia M."/>
            <person name="Peters R.J."/>
            <person name="Huang L."/>
            <person name="Gao W."/>
        </authorList>
    </citation>
    <scope>NUCLEOTIDE SEQUENCE [LARGE SCALE GENOMIC DNA]</scope>
    <source>
        <strain evidence="6">cv. XIE 37</strain>
        <tissue evidence="5">Leaf</tissue>
    </source>
</reference>
<protein>
    <recommendedName>
        <fullName evidence="4">Remorin C-terminal domain-containing protein</fullName>
    </recommendedName>
</protein>
<gene>
    <name evidence="5" type="ORF">HS088_TW22G00844</name>
</gene>
<evidence type="ECO:0000313" key="6">
    <source>
        <dbReference type="Proteomes" id="UP000593562"/>
    </source>
</evidence>
<dbReference type="PANTHER" id="PTHR31471:SF51">
    <property type="entry name" value="REMORIN FAMILY PROTEIN"/>
    <property type="match status" value="1"/>
</dbReference>
<keyword evidence="6" id="KW-1185">Reference proteome</keyword>
<evidence type="ECO:0000256" key="1">
    <source>
        <dbReference type="ARBA" id="ARBA00005711"/>
    </source>
</evidence>
<dbReference type="EMBL" id="JAAARO010000022">
    <property type="protein sequence ID" value="KAF5727157.1"/>
    <property type="molecule type" value="Genomic_DNA"/>
</dbReference>
<evidence type="ECO:0000313" key="5">
    <source>
        <dbReference type="EMBL" id="KAF5727157.1"/>
    </source>
</evidence>
<evidence type="ECO:0000259" key="4">
    <source>
        <dbReference type="Pfam" id="PF03763"/>
    </source>
</evidence>
<feature type="coiled-coil region" evidence="2">
    <location>
        <begin position="168"/>
        <end position="250"/>
    </location>
</feature>
<feature type="domain" description="Remorin C-terminal" evidence="4">
    <location>
        <begin position="157"/>
        <end position="259"/>
    </location>
</feature>
<evidence type="ECO:0000256" key="2">
    <source>
        <dbReference type="SAM" id="Coils"/>
    </source>
</evidence>
<comment type="similarity">
    <text evidence="1">Belongs to the remorin family.</text>
</comment>
<feature type="compositionally biased region" description="Polar residues" evidence="3">
    <location>
        <begin position="140"/>
        <end position="152"/>
    </location>
</feature>
<dbReference type="FunCoup" id="A0A7J7BZW0">
    <property type="interactions" value="324"/>
</dbReference>
<sequence length="264" mass="29713">MTEDFTSNNEIEHIVAVAAAAFAINAIQESSFPDKTQIDDIRISMPKPGESSKTMAESQDSEVPVTAVMTSRPRSIKKTPTFAGTKPESDPGRSFKKDPSFSDKNLNRTNGMKPDGSRPMADTPTVKPRSPLPKPEQPAYPSTQTRRQNSARAGTGETIADAWEREELAKINERYGKLKDEILSWENKKKAKAKRRLNKNEQELEQRRLKVISNFHSKIEYIEQIAAGARAQAEEKRRNEEFKVKEKANKIRTTGKIPATCFCF</sequence>
<name>A0A7J7BZW0_TRIWF</name>
<comment type="caution">
    <text evidence="5">The sequence shown here is derived from an EMBL/GenBank/DDBJ whole genome shotgun (WGS) entry which is preliminary data.</text>
</comment>
<feature type="compositionally biased region" description="Basic and acidic residues" evidence="3">
    <location>
        <begin position="87"/>
        <end position="101"/>
    </location>
</feature>
<dbReference type="Proteomes" id="UP000593562">
    <property type="component" value="Unassembled WGS sequence"/>
</dbReference>
<organism evidence="5 6">
    <name type="scientific">Tripterygium wilfordii</name>
    <name type="common">Thunder God vine</name>
    <dbReference type="NCBI Taxonomy" id="458696"/>
    <lineage>
        <taxon>Eukaryota</taxon>
        <taxon>Viridiplantae</taxon>
        <taxon>Streptophyta</taxon>
        <taxon>Embryophyta</taxon>
        <taxon>Tracheophyta</taxon>
        <taxon>Spermatophyta</taxon>
        <taxon>Magnoliopsida</taxon>
        <taxon>eudicotyledons</taxon>
        <taxon>Gunneridae</taxon>
        <taxon>Pentapetalae</taxon>
        <taxon>rosids</taxon>
        <taxon>fabids</taxon>
        <taxon>Celastrales</taxon>
        <taxon>Celastraceae</taxon>
        <taxon>Tripterygium</taxon>
    </lineage>
</organism>
<dbReference type="InterPro" id="IPR005516">
    <property type="entry name" value="Remorin_C"/>
</dbReference>
<proteinExistence type="inferred from homology"/>
<evidence type="ECO:0000256" key="3">
    <source>
        <dbReference type="SAM" id="MobiDB-lite"/>
    </source>
</evidence>
<keyword evidence="2" id="KW-0175">Coiled coil</keyword>
<dbReference type="Pfam" id="PF03763">
    <property type="entry name" value="Remorin_C"/>
    <property type="match status" value="1"/>
</dbReference>